<comment type="function">
    <text evidence="7">Regulates the GDP/GTP exchange reaction of most Rab proteins by inhibiting the dissociation of GDP from them, and the subsequent binding of GTP to them. Promotes the dissociation of GDP-bound Rab proteins from the membrane and inhibits their activation. Promotes the dissociation of RAB1A, RAB3A, RAB5A and RAB10 from membranes.</text>
</comment>
<dbReference type="GO" id="GO:0005096">
    <property type="term" value="F:GTPase activator activity"/>
    <property type="evidence" value="ECO:0007669"/>
    <property type="project" value="UniProtKB-KW"/>
</dbReference>
<dbReference type="InterPro" id="IPR018203">
    <property type="entry name" value="GDP_dissociation_inhibitor"/>
</dbReference>
<dbReference type="GeneTree" id="ENSGT00950000182994"/>
<dbReference type="GO" id="GO:0007264">
    <property type="term" value="P:small GTPase-mediated signal transduction"/>
    <property type="evidence" value="ECO:0007669"/>
    <property type="project" value="InterPro"/>
</dbReference>
<evidence type="ECO:0000313" key="11">
    <source>
        <dbReference type="Proteomes" id="UP000007635"/>
    </source>
</evidence>
<keyword evidence="4 8" id="KW-0343">GTPase activation</keyword>
<protein>
    <recommendedName>
        <fullName evidence="8">Rab GDP dissociation inhibitor</fullName>
    </recommendedName>
</protein>
<name>A0AAQ4Q5I0_GASAC</name>
<accession>A0AAQ4Q5I0</accession>
<reference evidence="10" key="2">
    <citation type="submission" date="2025-08" db="UniProtKB">
        <authorList>
            <consortium name="Ensembl"/>
        </authorList>
    </citation>
    <scope>IDENTIFICATION</scope>
</reference>
<dbReference type="Proteomes" id="UP000007635">
    <property type="component" value="Chromosome XVII"/>
</dbReference>
<evidence type="ECO:0000256" key="1">
    <source>
        <dbReference type="ARBA" id="ARBA00004496"/>
    </source>
</evidence>
<dbReference type="Ensembl" id="ENSGACT00000060084.1">
    <property type="protein sequence ID" value="ENSGACP00000045608.1"/>
    <property type="gene ID" value="ENSGACG00000001195.2"/>
</dbReference>
<evidence type="ECO:0000256" key="2">
    <source>
        <dbReference type="ARBA" id="ARBA00004601"/>
    </source>
</evidence>
<feature type="compositionally biased region" description="Polar residues" evidence="9">
    <location>
        <begin position="16"/>
        <end position="40"/>
    </location>
</feature>
<proteinExistence type="inferred from homology"/>
<evidence type="ECO:0000313" key="10">
    <source>
        <dbReference type="Ensembl" id="ENSGACP00000045608.1"/>
    </source>
</evidence>
<dbReference type="SUPFAM" id="SSF51905">
    <property type="entry name" value="FAD/NAD(P)-binding domain"/>
    <property type="match status" value="2"/>
</dbReference>
<dbReference type="GO" id="GO:0016192">
    <property type="term" value="P:vesicle-mediated transport"/>
    <property type="evidence" value="ECO:0007669"/>
    <property type="project" value="TreeGrafter"/>
</dbReference>
<evidence type="ECO:0000256" key="7">
    <source>
        <dbReference type="ARBA" id="ARBA00037119"/>
    </source>
</evidence>
<feature type="region of interest" description="Disordered" evidence="9">
    <location>
        <begin position="1"/>
        <end position="52"/>
    </location>
</feature>
<feature type="compositionally biased region" description="Basic and acidic residues" evidence="9">
    <location>
        <begin position="1"/>
        <end position="12"/>
    </location>
</feature>
<keyword evidence="5 8" id="KW-0963">Cytoplasm</keyword>
<keyword evidence="6" id="KW-0333">Golgi apparatus</keyword>
<sequence>MVRRDREQDTHRAKTFSPTDTSSLRTGTQSTVGTQQNSEPELQGKTPTHDTGCAATVSYTQERPWDSVRHKQVVKMEEYDIIVLGTGLKECVLSSLMSQSGKKVLHIDKNADSGGSISHLEELFKKFKVPGPAKSMEHGKAWNIDLIPKFFLANGELVKILVHTEVTRYLDFKVVEGSYVYKAGKVHKVPSSEEDAMHASDLMGMFDRRRFKKLLLFALSFDVRNPRTCQDVDPNKMTTRDLFCRFDLGLDVMEFTGHAIALHGSDGYLDQPCGETIRRIKMYFESVSRANSSPYLYPVYGLGELPQGFARLSAEYGGTLRLNRTVDELVMDDGKIKAVKSEGKLFHCKQLICDPSYVPNRVRKVGRVIRVICLLNHPVKNTHEAHSCQIIIPQTQLNRKSDIYISVVSYAHNVAADGMYIATVSTTAETSNPEKEVEPGLELLRPIMQEFVSVSNMLVPNEGGQKSQIFVSRSYDATNHFEAECEDIKDMYQRITGASLRFGGSQRHQSHNSDDE</sequence>
<organism evidence="10 11">
    <name type="scientific">Gasterosteus aculeatus aculeatus</name>
    <name type="common">three-spined stickleback</name>
    <dbReference type="NCBI Taxonomy" id="481459"/>
    <lineage>
        <taxon>Eukaryota</taxon>
        <taxon>Metazoa</taxon>
        <taxon>Chordata</taxon>
        <taxon>Craniata</taxon>
        <taxon>Vertebrata</taxon>
        <taxon>Euteleostomi</taxon>
        <taxon>Actinopterygii</taxon>
        <taxon>Neopterygii</taxon>
        <taxon>Teleostei</taxon>
        <taxon>Neoteleostei</taxon>
        <taxon>Acanthomorphata</taxon>
        <taxon>Eupercaria</taxon>
        <taxon>Perciformes</taxon>
        <taxon>Cottioidei</taxon>
        <taxon>Gasterosteales</taxon>
        <taxon>Gasterosteidae</taxon>
        <taxon>Gasterosteus</taxon>
    </lineage>
</organism>
<comment type="subcellular location">
    <subcellularLocation>
        <location evidence="1 8">Cytoplasm</location>
    </subcellularLocation>
    <subcellularLocation>
        <location evidence="2">Golgi apparatus</location>
        <location evidence="2">trans-Golgi network</location>
    </subcellularLocation>
</comment>
<evidence type="ECO:0000256" key="6">
    <source>
        <dbReference type="ARBA" id="ARBA00023034"/>
    </source>
</evidence>
<keyword evidence="11" id="KW-1185">Reference proteome</keyword>
<evidence type="ECO:0000256" key="5">
    <source>
        <dbReference type="ARBA" id="ARBA00022490"/>
    </source>
</evidence>
<evidence type="ECO:0000256" key="4">
    <source>
        <dbReference type="ARBA" id="ARBA00022468"/>
    </source>
</evidence>
<dbReference type="GO" id="GO:0005093">
    <property type="term" value="F:Rab GDP-dissociation inhibitor activity"/>
    <property type="evidence" value="ECO:0007669"/>
    <property type="project" value="InterPro"/>
</dbReference>
<dbReference type="InterPro" id="IPR000806">
    <property type="entry name" value="RabGDI"/>
</dbReference>
<reference evidence="10 11" key="1">
    <citation type="journal article" date="2021" name="G3 (Bethesda)">
        <title>Improved contiguity of the threespine stickleback genome using long-read sequencing.</title>
        <authorList>
            <person name="Nath S."/>
            <person name="Shaw D.E."/>
            <person name="White M.A."/>
        </authorList>
    </citation>
    <scope>NUCLEOTIDE SEQUENCE [LARGE SCALE GENOMIC DNA]</scope>
    <source>
        <strain evidence="10 11">Lake Benthic</strain>
    </source>
</reference>
<dbReference type="PANTHER" id="PTHR11787:SF3">
    <property type="entry name" value="RAB GDP DISSOCIATION INHIBITOR ALPHA"/>
    <property type="match status" value="1"/>
</dbReference>
<dbReference type="Gene3D" id="3.50.50.60">
    <property type="entry name" value="FAD/NAD(P)-binding domain"/>
    <property type="match status" value="1"/>
</dbReference>
<dbReference type="GO" id="GO:0005794">
    <property type="term" value="C:Golgi apparatus"/>
    <property type="evidence" value="ECO:0007669"/>
    <property type="project" value="UniProtKB-SubCell"/>
</dbReference>
<dbReference type="FunFam" id="3.30.519.10:FF:000005">
    <property type="entry name" value="Rab GDP dissociation inhibitor"/>
    <property type="match status" value="1"/>
</dbReference>
<dbReference type="Gene3D" id="3.30.519.10">
    <property type="entry name" value="Guanine Nucleotide Dissociation Inhibitor, domain 2"/>
    <property type="match status" value="1"/>
</dbReference>
<evidence type="ECO:0000256" key="8">
    <source>
        <dbReference type="RuleBase" id="RU363124"/>
    </source>
</evidence>
<dbReference type="GO" id="GO:0015031">
    <property type="term" value="P:protein transport"/>
    <property type="evidence" value="ECO:0007669"/>
    <property type="project" value="InterPro"/>
</dbReference>
<reference evidence="10" key="3">
    <citation type="submission" date="2025-09" db="UniProtKB">
        <authorList>
            <consortium name="Ensembl"/>
        </authorList>
    </citation>
    <scope>IDENTIFICATION</scope>
</reference>
<dbReference type="FunFam" id="1.10.405.10:FF:000011">
    <property type="entry name" value="Rab GDP dissociation inhibitor"/>
    <property type="match status" value="1"/>
</dbReference>
<comment type="function">
    <text evidence="8">Regulates the GDP/GTP exchange reaction of most RAB proteins by inhibiting the dissociation of GDP from them, and the subsequent binding of GTP.</text>
</comment>
<dbReference type="PRINTS" id="PR00891">
    <property type="entry name" value="RABGDIREP"/>
</dbReference>
<evidence type="ECO:0000256" key="9">
    <source>
        <dbReference type="SAM" id="MobiDB-lite"/>
    </source>
</evidence>
<dbReference type="Pfam" id="PF00996">
    <property type="entry name" value="GDI"/>
    <property type="match status" value="1"/>
</dbReference>
<dbReference type="Gene3D" id="1.10.405.10">
    <property type="entry name" value="Guanine Nucleotide Dissociation Inhibitor, domain 1"/>
    <property type="match status" value="1"/>
</dbReference>
<dbReference type="AlphaFoldDB" id="A0AAQ4Q5I0"/>
<dbReference type="PANTHER" id="PTHR11787">
    <property type="entry name" value="RAB GDP-DISSOCIATION INHIBITOR"/>
    <property type="match status" value="1"/>
</dbReference>
<dbReference type="InterPro" id="IPR036188">
    <property type="entry name" value="FAD/NAD-bd_sf"/>
</dbReference>
<comment type="similarity">
    <text evidence="3 8">Belongs to the Rab GDI family.</text>
</comment>
<evidence type="ECO:0000256" key="3">
    <source>
        <dbReference type="ARBA" id="ARBA00005593"/>
    </source>
</evidence>
<dbReference type="PRINTS" id="PR00892">
    <property type="entry name" value="RABGDI"/>
</dbReference>